<name>A0AAN9EN97_CROPI</name>
<sequence length="144" mass="16527">MWKKDMEVYDAVEAAWEATWEAAEKVVEDGKNQPQDESMQGNFGSSTYEQGGSFSRPHTSYDYDALEQRLLGHIDSQFDALRISYRADMDEHFEALQRSQRHDLQHMEQRLANENAASIDSLRFVFETIGAFHPPLPPPPPSDH</sequence>
<gene>
    <name evidence="2" type="ORF">RIF29_25159</name>
</gene>
<evidence type="ECO:0000313" key="3">
    <source>
        <dbReference type="Proteomes" id="UP001372338"/>
    </source>
</evidence>
<feature type="region of interest" description="Disordered" evidence="1">
    <location>
        <begin position="25"/>
        <end position="59"/>
    </location>
</feature>
<accession>A0AAN9EN97</accession>
<dbReference type="AlphaFoldDB" id="A0AAN9EN97"/>
<proteinExistence type="predicted"/>
<dbReference type="EMBL" id="JAYWIO010000005">
    <property type="protein sequence ID" value="KAK7259550.1"/>
    <property type="molecule type" value="Genomic_DNA"/>
</dbReference>
<evidence type="ECO:0000256" key="1">
    <source>
        <dbReference type="SAM" id="MobiDB-lite"/>
    </source>
</evidence>
<organism evidence="2 3">
    <name type="scientific">Crotalaria pallida</name>
    <name type="common">Smooth rattlebox</name>
    <name type="synonym">Crotalaria striata</name>
    <dbReference type="NCBI Taxonomy" id="3830"/>
    <lineage>
        <taxon>Eukaryota</taxon>
        <taxon>Viridiplantae</taxon>
        <taxon>Streptophyta</taxon>
        <taxon>Embryophyta</taxon>
        <taxon>Tracheophyta</taxon>
        <taxon>Spermatophyta</taxon>
        <taxon>Magnoliopsida</taxon>
        <taxon>eudicotyledons</taxon>
        <taxon>Gunneridae</taxon>
        <taxon>Pentapetalae</taxon>
        <taxon>rosids</taxon>
        <taxon>fabids</taxon>
        <taxon>Fabales</taxon>
        <taxon>Fabaceae</taxon>
        <taxon>Papilionoideae</taxon>
        <taxon>50 kb inversion clade</taxon>
        <taxon>genistoids sensu lato</taxon>
        <taxon>core genistoids</taxon>
        <taxon>Crotalarieae</taxon>
        <taxon>Crotalaria</taxon>
    </lineage>
</organism>
<evidence type="ECO:0000313" key="2">
    <source>
        <dbReference type="EMBL" id="KAK7259550.1"/>
    </source>
</evidence>
<protein>
    <submittedName>
        <fullName evidence="2">Uncharacterized protein</fullName>
    </submittedName>
</protein>
<feature type="compositionally biased region" description="Polar residues" evidence="1">
    <location>
        <begin position="32"/>
        <end position="58"/>
    </location>
</feature>
<dbReference type="Proteomes" id="UP001372338">
    <property type="component" value="Unassembled WGS sequence"/>
</dbReference>
<keyword evidence="3" id="KW-1185">Reference proteome</keyword>
<comment type="caution">
    <text evidence="2">The sequence shown here is derived from an EMBL/GenBank/DDBJ whole genome shotgun (WGS) entry which is preliminary data.</text>
</comment>
<reference evidence="2 3" key="1">
    <citation type="submission" date="2024-01" db="EMBL/GenBank/DDBJ databases">
        <title>The genomes of 5 underutilized Papilionoideae crops provide insights into root nodulation and disease resistanc.</title>
        <authorList>
            <person name="Yuan L."/>
        </authorList>
    </citation>
    <scope>NUCLEOTIDE SEQUENCE [LARGE SCALE GENOMIC DNA]</scope>
    <source>
        <strain evidence="2">ZHUSHIDOU_FW_LH</strain>
        <tissue evidence="2">Leaf</tissue>
    </source>
</reference>